<feature type="transmembrane region" description="Helical" evidence="5">
    <location>
        <begin position="212"/>
        <end position="234"/>
    </location>
</feature>
<dbReference type="EMBL" id="CP118709">
    <property type="protein sequence ID" value="WGK81270.1"/>
    <property type="molecule type" value="Genomic_DNA"/>
</dbReference>
<reference evidence="6" key="1">
    <citation type="submission" date="2022-02" db="EMBL/GenBank/DDBJ databases">
        <title>Emergence and expansion in Europe of a Vibrio aestuarianus clonal complex pathogenic for oysters.</title>
        <authorList>
            <person name="Mesnil A."/>
            <person name="Travers M.-A."/>
        </authorList>
    </citation>
    <scope>NUCLEOTIDE SEQUENCE</scope>
    <source>
        <strain evidence="6">U29</strain>
    </source>
</reference>
<feature type="transmembrane region" description="Helical" evidence="5">
    <location>
        <begin position="323"/>
        <end position="341"/>
    </location>
</feature>
<feature type="transmembrane region" description="Helical" evidence="5">
    <location>
        <begin position="379"/>
        <end position="400"/>
    </location>
</feature>
<gene>
    <name evidence="6" type="ORF">PYE51_11605</name>
</gene>
<dbReference type="Proteomes" id="UP001239257">
    <property type="component" value="Chromosome 1"/>
</dbReference>
<feature type="transmembrane region" description="Helical" evidence="5">
    <location>
        <begin position="353"/>
        <end position="373"/>
    </location>
</feature>
<feature type="transmembrane region" description="Helical" evidence="5">
    <location>
        <begin position="5"/>
        <end position="24"/>
    </location>
</feature>
<evidence type="ECO:0000256" key="4">
    <source>
        <dbReference type="ARBA" id="ARBA00023136"/>
    </source>
</evidence>
<feature type="transmembrane region" description="Helical" evidence="5">
    <location>
        <begin position="246"/>
        <end position="268"/>
    </location>
</feature>
<feature type="transmembrane region" description="Helical" evidence="5">
    <location>
        <begin position="106"/>
        <end position="129"/>
    </location>
</feature>
<keyword evidence="2 5" id="KW-0812">Transmembrane</keyword>
<evidence type="ECO:0000313" key="6">
    <source>
        <dbReference type="EMBL" id="WGK81270.1"/>
    </source>
</evidence>
<comment type="subcellular location">
    <subcellularLocation>
        <location evidence="1">Membrane</location>
        <topology evidence="1">Multi-pass membrane protein</topology>
    </subcellularLocation>
</comment>
<organism evidence="6 7">
    <name type="scientific">Vibrio aestuarianus</name>
    <dbReference type="NCBI Taxonomy" id="28171"/>
    <lineage>
        <taxon>Bacteria</taxon>
        <taxon>Pseudomonadati</taxon>
        <taxon>Pseudomonadota</taxon>
        <taxon>Gammaproteobacteria</taxon>
        <taxon>Vibrionales</taxon>
        <taxon>Vibrionaceae</taxon>
        <taxon>Vibrio</taxon>
    </lineage>
</organism>
<dbReference type="AlphaFoldDB" id="A0AAX3U2A7"/>
<evidence type="ECO:0000256" key="5">
    <source>
        <dbReference type="SAM" id="Phobius"/>
    </source>
</evidence>
<dbReference type="InterPro" id="IPR002797">
    <property type="entry name" value="Polysacc_synth"/>
</dbReference>
<evidence type="ECO:0000256" key="2">
    <source>
        <dbReference type="ARBA" id="ARBA00022692"/>
    </source>
</evidence>
<sequence length="436" mass="48619">MSKYLYNIAVVMLERVAMLAFQLWMTSHLVHHLTTSGFGEWALVFSGIAIIMSLSVFAIDLLIIRDIAASPGDKNSAFLSGLIIQLVGWSVASVAALLIFSSQNQLVVYSTYAIALANFFIIMAKPWYWEYTAKVESKYKSISTLFSLLIYAVGVYFTVKHSELLDGERSVFIYPLYYVVNFLVSACVYFFGYKASFSLAYCPNKFREYTKAGALLVFSTVSVVIFAQSDVIMLKMLTNSELAGEYAASVKLSSAIFMIAGVIGNTFYPKLLGLNGAQRHNFLFTIMAILAFLSVVGSLVVVVLAEPTLALLYGSSASDTMVWVLRIHIWCSVFVFLGAFSSRYLHSKHLYRFEVIKTSLGAVLNVVTNFLFIPSFGAVGAAVASLLSYWVANHLAFLFFSETRELYRIQQQAFICAFSPQTYPSTLRNFKCFFQS</sequence>
<accession>A0AAX3U2A7</accession>
<keyword evidence="4 5" id="KW-0472">Membrane</keyword>
<keyword evidence="3 5" id="KW-1133">Transmembrane helix</keyword>
<name>A0AAX3U2A7_9VIBR</name>
<dbReference type="GO" id="GO:0016020">
    <property type="term" value="C:membrane"/>
    <property type="evidence" value="ECO:0007669"/>
    <property type="project" value="UniProtKB-SubCell"/>
</dbReference>
<feature type="transmembrane region" description="Helical" evidence="5">
    <location>
        <begin position="171"/>
        <end position="191"/>
    </location>
</feature>
<evidence type="ECO:0000256" key="3">
    <source>
        <dbReference type="ARBA" id="ARBA00022989"/>
    </source>
</evidence>
<feature type="transmembrane region" description="Helical" evidence="5">
    <location>
        <begin position="141"/>
        <end position="159"/>
    </location>
</feature>
<proteinExistence type="predicted"/>
<evidence type="ECO:0000313" key="7">
    <source>
        <dbReference type="Proteomes" id="UP001239257"/>
    </source>
</evidence>
<dbReference type="PANTHER" id="PTHR43424">
    <property type="entry name" value="LOCUS PUTATIVE PROTEIN 1-RELATED"/>
    <property type="match status" value="1"/>
</dbReference>
<feature type="transmembrane region" description="Helical" evidence="5">
    <location>
        <begin position="280"/>
        <end position="303"/>
    </location>
</feature>
<feature type="transmembrane region" description="Helical" evidence="5">
    <location>
        <begin position="44"/>
        <end position="64"/>
    </location>
</feature>
<evidence type="ECO:0000256" key="1">
    <source>
        <dbReference type="ARBA" id="ARBA00004141"/>
    </source>
</evidence>
<dbReference type="RefSeq" id="WP_301064444.1">
    <property type="nucleotide sequence ID" value="NZ_CP118709.1"/>
</dbReference>
<dbReference type="InterPro" id="IPR052556">
    <property type="entry name" value="PolySynth_Transporter"/>
</dbReference>
<dbReference type="Pfam" id="PF01943">
    <property type="entry name" value="Polysacc_synt"/>
    <property type="match status" value="1"/>
</dbReference>
<dbReference type="PANTHER" id="PTHR43424:SF1">
    <property type="entry name" value="LOCUS PUTATIVE PROTEIN 1-RELATED"/>
    <property type="match status" value="1"/>
</dbReference>
<protein>
    <submittedName>
        <fullName evidence="6">Oligosaccharide flippase family protein</fullName>
    </submittedName>
</protein>
<feature type="transmembrane region" description="Helical" evidence="5">
    <location>
        <begin position="76"/>
        <end position="100"/>
    </location>
</feature>